<dbReference type="PRINTS" id="PR00411">
    <property type="entry name" value="PNDRDTASEI"/>
</dbReference>
<dbReference type="SUPFAM" id="SSF51905">
    <property type="entry name" value="FAD/NAD(P)-binding domain"/>
    <property type="match status" value="1"/>
</dbReference>
<dbReference type="AlphaFoldDB" id="A0AAP5MB25"/>
<gene>
    <name evidence="2" type="ORF">G7B40_018735</name>
</gene>
<accession>A0AAP5MB25</accession>
<dbReference type="PANTHER" id="PTHR43539">
    <property type="entry name" value="FLAVIN-BINDING MONOOXYGENASE-LIKE PROTEIN (AFU_ORTHOLOGUE AFUA_4G09220)"/>
    <property type="match status" value="1"/>
</dbReference>
<protein>
    <submittedName>
        <fullName evidence="2">NAD(P)-binding domain-containing protein</fullName>
    </submittedName>
</protein>
<keyword evidence="1" id="KW-0560">Oxidoreductase</keyword>
<organism evidence="2 3">
    <name type="scientific">Aetokthonos hydrillicola Thurmond2011</name>
    <dbReference type="NCBI Taxonomy" id="2712845"/>
    <lineage>
        <taxon>Bacteria</taxon>
        <taxon>Bacillati</taxon>
        <taxon>Cyanobacteriota</taxon>
        <taxon>Cyanophyceae</taxon>
        <taxon>Nostocales</taxon>
        <taxon>Hapalosiphonaceae</taxon>
        <taxon>Aetokthonos</taxon>
    </lineage>
</organism>
<dbReference type="Gene3D" id="3.50.50.60">
    <property type="entry name" value="FAD/NAD(P)-binding domain"/>
    <property type="match status" value="2"/>
</dbReference>
<dbReference type="PRINTS" id="PR00368">
    <property type="entry name" value="FADPNR"/>
</dbReference>
<evidence type="ECO:0000256" key="1">
    <source>
        <dbReference type="ARBA" id="ARBA00023002"/>
    </source>
</evidence>
<comment type="caution">
    <text evidence="2">The sequence shown here is derived from an EMBL/GenBank/DDBJ whole genome shotgun (WGS) entry which is preliminary data.</text>
</comment>
<evidence type="ECO:0000313" key="2">
    <source>
        <dbReference type="EMBL" id="MDR9896583.1"/>
    </source>
</evidence>
<dbReference type="EMBL" id="JAALHA020000008">
    <property type="protein sequence ID" value="MDR9896583.1"/>
    <property type="molecule type" value="Genomic_DNA"/>
</dbReference>
<dbReference type="Proteomes" id="UP000667802">
    <property type="component" value="Unassembled WGS sequence"/>
</dbReference>
<name>A0AAP5MB25_9CYAN</name>
<dbReference type="InterPro" id="IPR036188">
    <property type="entry name" value="FAD/NAD-bd_sf"/>
</dbReference>
<keyword evidence="3" id="KW-1185">Reference proteome</keyword>
<evidence type="ECO:0000313" key="3">
    <source>
        <dbReference type="Proteomes" id="UP000667802"/>
    </source>
</evidence>
<dbReference type="GO" id="GO:0004497">
    <property type="term" value="F:monooxygenase activity"/>
    <property type="evidence" value="ECO:0007669"/>
    <property type="project" value="TreeGrafter"/>
</dbReference>
<proteinExistence type="predicted"/>
<dbReference type="Pfam" id="PF13738">
    <property type="entry name" value="Pyr_redox_3"/>
    <property type="match status" value="1"/>
</dbReference>
<reference evidence="3" key="1">
    <citation type="journal article" date="2021" name="Science">
        <title>Hunting the eagle killer: A cyanobacterial neurotoxin causes vacuolar myelinopathy.</title>
        <authorList>
            <person name="Breinlinger S."/>
            <person name="Phillips T.J."/>
            <person name="Haram B.N."/>
            <person name="Mares J."/>
            <person name="Martinez Yerena J.A."/>
            <person name="Hrouzek P."/>
            <person name="Sobotka R."/>
            <person name="Henderson W.M."/>
            <person name="Schmieder P."/>
            <person name="Williams S.M."/>
            <person name="Lauderdale J.D."/>
            <person name="Wilde H.D."/>
            <person name="Gerrin W."/>
            <person name="Kust A."/>
            <person name="Washington J.W."/>
            <person name="Wagner C."/>
            <person name="Geier B."/>
            <person name="Liebeke M."/>
            <person name="Enke H."/>
            <person name="Niedermeyer T.H.J."/>
            <person name="Wilde S.B."/>
        </authorList>
    </citation>
    <scope>NUCLEOTIDE SEQUENCE [LARGE SCALE GENOMIC DNA]</scope>
    <source>
        <strain evidence="3">Thurmond2011</strain>
    </source>
</reference>
<dbReference type="InterPro" id="IPR050982">
    <property type="entry name" value="Auxin_biosynth/cation_transpt"/>
</dbReference>
<sequence length="543" mass="62801">MARFKTMNLYTNFEYLIIGAGPAGLQLGYFLEKANLNYLILEAGETPGTFFKNFPRHKKLISINKIYTGYDDPEINLRWDWNSLLSESEKMRFKNYSRQYLPDTDDIVRYLGDFATHFNLKVKYNCRVVKIAKNDKFILTDSKDNVYSAARLIIATGCSQPYIPSIPGIHLVEKYTDVTVDPEDFANQKVLIIGKGNSGFETADNLIGTAALIHIASPHPISMSWKTKYVGHLRAVNNNLLDTYQLKSQNVIIDATISKIEHQNGKFVVYFSYSHANEELESLVYDRVILCTGFRLDDSIFDESCQPELVINKRFPAQTSEWESTNIKDLYFAGVLMHMRDFKKKQSGFIHGFRYNIRALHQILEFKYHNQELPYKLIDSTPEGLTEAIVRRVNLSSGLWQQTGFLCDLIIILDHGKAARYYEDLPTDYIHDSHLGKHDHYYIITLEFGLDIINASPDPFAVERIHKDDVKRAALSTFIHPIIRRFCCNTLVAEHHVIEDVASEWLEDVHVKPLLEFFHLHLPRKFKFSQLKDHHSKIFSIKF</sequence>
<dbReference type="GO" id="GO:0050660">
    <property type="term" value="F:flavin adenine dinucleotide binding"/>
    <property type="evidence" value="ECO:0007669"/>
    <property type="project" value="TreeGrafter"/>
</dbReference>
<dbReference type="RefSeq" id="WP_243902981.1">
    <property type="nucleotide sequence ID" value="NZ_CAWQFN010000921.1"/>
</dbReference>
<dbReference type="PANTHER" id="PTHR43539:SF78">
    <property type="entry name" value="FLAVIN-CONTAINING MONOOXYGENASE"/>
    <property type="match status" value="1"/>
</dbReference>